<evidence type="ECO:0000256" key="2">
    <source>
        <dbReference type="ARBA" id="ARBA00022649"/>
    </source>
</evidence>
<dbReference type="AlphaFoldDB" id="A0A1E5QJ43"/>
<keyword evidence="2" id="KW-1277">Toxin-antitoxin system</keyword>
<dbReference type="STRING" id="1781255.BH720_13655"/>
<reference evidence="3" key="1">
    <citation type="submission" date="2016-09" db="EMBL/GenBank/DDBJ databases">
        <title>Draft genome of thermotolerant cyanobacterium Desertifilum sp. strain IPPAS B-1220.</title>
        <authorList>
            <person name="Sinetova M.A."/>
            <person name="Bolakhan K."/>
            <person name="Zayadan B.K."/>
            <person name="Mironov K.S."/>
            <person name="Ustinova V."/>
            <person name="Kupriyanova E.V."/>
            <person name="Sidorov R.A."/>
            <person name="Skrypnik A.N."/>
            <person name="Gogoleva N.E."/>
            <person name="Gogolev Y.V."/>
            <person name="Los D.A."/>
        </authorList>
    </citation>
    <scope>NUCLEOTIDE SEQUENCE [LARGE SCALE GENOMIC DNA]</scope>
    <source>
        <strain evidence="3">IPPAS B-1220</strain>
    </source>
</reference>
<dbReference type="Pfam" id="PF05016">
    <property type="entry name" value="ParE_toxin"/>
    <property type="match status" value="1"/>
</dbReference>
<dbReference type="InterPro" id="IPR051803">
    <property type="entry name" value="TA_system_RelE-like_toxin"/>
</dbReference>
<dbReference type="InterPro" id="IPR035093">
    <property type="entry name" value="RelE/ParE_toxin_dom_sf"/>
</dbReference>
<dbReference type="RefSeq" id="WP_069967771.1">
    <property type="nucleotide sequence ID" value="NZ_CM124774.1"/>
</dbReference>
<accession>A0A1E5QJ43</accession>
<dbReference type="InterPro" id="IPR007712">
    <property type="entry name" value="RelE/ParE_toxin"/>
</dbReference>
<evidence type="ECO:0000256" key="1">
    <source>
        <dbReference type="ARBA" id="ARBA00006226"/>
    </source>
</evidence>
<dbReference type="OrthoDB" id="9798046at2"/>
<protein>
    <submittedName>
        <fullName evidence="3">Plasmid stabilization protein</fullName>
    </submittedName>
</protein>
<proteinExistence type="inferred from homology"/>
<organism evidence="3">
    <name type="scientific">Desertifilum tharense IPPAS B-1220</name>
    <dbReference type="NCBI Taxonomy" id="1781255"/>
    <lineage>
        <taxon>Bacteria</taxon>
        <taxon>Bacillati</taxon>
        <taxon>Cyanobacteriota</taxon>
        <taxon>Cyanophyceae</taxon>
        <taxon>Desertifilales</taxon>
        <taxon>Desertifilaceae</taxon>
        <taxon>Desertifilum</taxon>
    </lineage>
</organism>
<evidence type="ECO:0000313" key="3">
    <source>
        <dbReference type="EMBL" id="OEJ74614.1"/>
    </source>
</evidence>
<comment type="similarity">
    <text evidence="1">Belongs to the RelE toxin family.</text>
</comment>
<dbReference type="PANTHER" id="PTHR33755:SF6">
    <property type="entry name" value="PLASMID STABILIZATION SYSTEM PROTEIN"/>
    <property type="match status" value="1"/>
</dbReference>
<dbReference type="EMBL" id="MJGC01000064">
    <property type="protein sequence ID" value="OEJ74614.1"/>
    <property type="molecule type" value="Genomic_DNA"/>
</dbReference>
<name>A0A1E5QJ43_9CYAN</name>
<dbReference type="PANTHER" id="PTHR33755">
    <property type="entry name" value="TOXIN PARE1-RELATED"/>
    <property type="match status" value="1"/>
</dbReference>
<dbReference type="Gene3D" id="3.30.2310.20">
    <property type="entry name" value="RelE-like"/>
    <property type="match status" value="1"/>
</dbReference>
<comment type="caution">
    <text evidence="3">The sequence shown here is derived from an EMBL/GenBank/DDBJ whole genome shotgun (WGS) entry which is preliminary data.</text>
</comment>
<gene>
    <name evidence="3" type="ORF">BH720_13655</name>
</gene>
<sequence length="96" mass="10884">MSQNFISSEALADLEEIFDYFAARSVEAGENFASGFQKKCQHLTQFPNLGRSYTELKPNLRGVPLMGYIIFYQVVDGGVEIVRVLSAYRDLKSLFH</sequence>